<proteinExistence type="predicted"/>
<dbReference type="Gene3D" id="3.60.10.10">
    <property type="entry name" value="Endonuclease/exonuclease/phosphatase"/>
    <property type="match status" value="1"/>
</dbReference>
<dbReference type="OrthoDB" id="6516790at2759"/>
<feature type="domain" description="Endonuclease/exonuclease/phosphatase" evidence="2">
    <location>
        <begin position="97"/>
        <end position="214"/>
    </location>
</feature>
<keyword evidence="3" id="KW-0255">Endonuclease</keyword>
<dbReference type="EMBL" id="DS903648">
    <property type="protein sequence ID" value="EEC16329.1"/>
    <property type="molecule type" value="Genomic_DNA"/>
</dbReference>
<protein>
    <submittedName>
        <fullName evidence="3">Endonuclease/reverse transcriptase, putative</fullName>
    </submittedName>
</protein>
<dbReference type="GO" id="GO:0004519">
    <property type="term" value="F:endonuclease activity"/>
    <property type="evidence" value="ECO:0007669"/>
    <property type="project" value="UniProtKB-KW"/>
</dbReference>
<evidence type="ECO:0000313" key="5">
    <source>
        <dbReference type="Proteomes" id="UP000001555"/>
    </source>
</evidence>
<dbReference type="SUPFAM" id="SSF56219">
    <property type="entry name" value="DNase I-like"/>
    <property type="match status" value="1"/>
</dbReference>
<dbReference type="InterPro" id="IPR036691">
    <property type="entry name" value="Endo/exonu/phosph_ase_sf"/>
</dbReference>
<dbReference type="PANTHER" id="PTHR33273:SF4">
    <property type="entry name" value="ENDONUCLEASE_EXONUCLEASE_PHOSPHATASE DOMAIN-CONTAINING PROTEIN"/>
    <property type="match status" value="1"/>
</dbReference>
<dbReference type="Pfam" id="PF14529">
    <property type="entry name" value="Exo_endo_phos_2"/>
    <property type="match status" value="1"/>
</dbReference>
<keyword evidence="5" id="KW-1185">Reference proteome</keyword>
<gene>
    <name evidence="3" type="ORF">IscW_ISCW024765</name>
</gene>
<dbReference type="InParanoid" id="B7QBV7"/>
<name>B7QBV7_IXOSC</name>
<evidence type="ECO:0000259" key="2">
    <source>
        <dbReference type="Pfam" id="PF14529"/>
    </source>
</evidence>
<dbReference type="GO" id="GO:0003964">
    <property type="term" value="F:RNA-directed DNA polymerase activity"/>
    <property type="evidence" value="ECO:0007669"/>
    <property type="project" value="UniProtKB-KW"/>
</dbReference>
<evidence type="ECO:0000256" key="1">
    <source>
        <dbReference type="SAM" id="MobiDB-lite"/>
    </source>
</evidence>
<dbReference type="VEuPathDB" id="VectorBase:ISCI024765"/>
<feature type="compositionally biased region" description="Polar residues" evidence="1">
    <location>
        <begin position="408"/>
        <end position="427"/>
    </location>
</feature>
<feature type="region of interest" description="Disordered" evidence="1">
    <location>
        <begin position="401"/>
        <end position="427"/>
    </location>
</feature>
<sequence>QPSSINIIQHNCNHSYTATEHLRITQNATDTHICLLQEPYHYKNKIIGFAITDTILQYHTQPRVAIIIHSKSFDIHVTYTSRDIIAARLTTKDTDFYVISVYAPPQDDIDPTLTTLRELVSEYSPIPVLIGGDFNSKSVIWGGNRTDDRGTQLAQFLVSMDLHPLNYPDSLPTFQSSRGQSWIDVTVASQTLLKDISHWSVLHDTTGSDHNYIFIQAYTKSTLQTKKLTKQGQARLLKNLAHDSWIIYIQSQPIQSCEELQNIIEKLYRKLHILFEKYSKYVTNSTRQAPWWTPELEMERKRVRAQRRRYQRAVYPLRPIFKAQYTMAHKAYKTLVKNAKTNSWQKFCSQVIRSNIFTIPYKIALNRIKRPIMIPSIIKPDGTYTQSLADSIKQILEHQFPRDDPSHYTPTQETLVRQVQTPPDSPN</sequence>
<accession>B7QBV7</accession>
<keyword evidence="3" id="KW-0378">Hydrolase</keyword>
<feature type="non-terminal residue" evidence="3">
    <location>
        <position position="427"/>
    </location>
</feature>
<dbReference type="PaxDb" id="6945-B7QBV7"/>
<dbReference type="CDD" id="cd09077">
    <property type="entry name" value="R1-I-EN"/>
    <property type="match status" value="1"/>
</dbReference>
<dbReference type="EMBL" id="ABJB010425648">
    <property type="status" value="NOT_ANNOTATED_CDS"/>
    <property type="molecule type" value="Genomic_DNA"/>
</dbReference>
<dbReference type="PANTHER" id="PTHR33273">
    <property type="entry name" value="DOMAIN-CONTAINING PROTEIN, PUTATIVE-RELATED"/>
    <property type="match status" value="1"/>
</dbReference>
<keyword evidence="3" id="KW-0808">Transferase</keyword>
<keyword evidence="3" id="KW-0540">Nuclease</keyword>
<dbReference type="VEuPathDB" id="VectorBase:ISCW024765"/>
<dbReference type="STRING" id="6945.B7QBV7"/>
<dbReference type="Proteomes" id="UP000001555">
    <property type="component" value="Unassembled WGS sequence"/>
</dbReference>
<dbReference type="VEuPathDB" id="VectorBase:ISCP_014275"/>
<dbReference type="InterPro" id="IPR005135">
    <property type="entry name" value="Endo/exonuclease/phosphatase"/>
</dbReference>
<reference evidence="4" key="2">
    <citation type="submission" date="2020-05" db="UniProtKB">
        <authorList>
            <consortium name="EnsemblMetazoa"/>
        </authorList>
    </citation>
    <scope>IDENTIFICATION</scope>
    <source>
        <strain evidence="4">wikel</strain>
    </source>
</reference>
<dbReference type="HOGENOM" id="CLU_046768_0_0_1"/>
<feature type="non-terminal residue" evidence="3">
    <location>
        <position position="1"/>
    </location>
</feature>
<keyword evidence="3" id="KW-0548">Nucleotidyltransferase</keyword>
<evidence type="ECO:0000313" key="4">
    <source>
        <dbReference type="EnsemblMetazoa" id="ISCW024765-PA"/>
    </source>
</evidence>
<dbReference type="EnsemblMetazoa" id="ISCW024765-RA">
    <property type="protein sequence ID" value="ISCW024765-PA"/>
    <property type="gene ID" value="ISCW024765"/>
</dbReference>
<reference evidence="3 5" key="1">
    <citation type="submission" date="2008-03" db="EMBL/GenBank/DDBJ databases">
        <title>Annotation of Ixodes scapularis.</title>
        <authorList>
            <consortium name="Ixodes scapularis Genome Project Consortium"/>
            <person name="Caler E."/>
            <person name="Hannick L.I."/>
            <person name="Bidwell S."/>
            <person name="Joardar V."/>
            <person name="Thiagarajan M."/>
            <person name="Amedeo P."/>
            <person name="Galinsky K.J."/>
            <person name="Schobel S."/>
            <person name="Inman J."/>
            <person name="Hostetler J."/>
            <person name="Miller J."/>
            <person name="Hammond M."/>
            <person name="Megy K."/>
            <person name="Lawson D."/>
            <person name="Kodira C."/>
            <person name="Sutton G."/>
            <person name="Meyer J."/>
            <person name="Hill C.A."/>
            <person name="Birren B."/>
            <person name="Nene V."/>
            <person name="Collins F."/>
            <person name="Alarcon-Chaidez F."/>
            <person name="Wikel S."/>
            <person name="Strausberg R."/>
        </authorList>
    </citation>
    <scope>NUCLEOTIDE SEQUENCE [LARGE SCALE GENOMIC DNA]</scope>
    <source>
        <strain evidence="5">Wikel</strain>
        <strain evidence="3">Wikel colony</strain>
    </source>
</reference>
<keyword evidence="3" id="KW-0695">RNA-directed DNA polymerase</keyword>
<dbReference type="AlphaFoldDB" id="B7QBV7"/>
<organism>
    <name type="scientific">Ixodes scapularis</name>
    <name type="common">Black-legged tick</name>
    <name type="synonym">Deer tick</name>
    <dbReference type="NCBI Taxonomy" id="6945"/>
    <lineage>
        <taxon>Eukaryota</taxon>
        <taxon>Metazoa</taxon>
        <taxon>Ecdysozoa</taxon>
        <taxon>Arthropoda</taxon>
        <taxon>Chelicerata</taxon>
        <taxon>Arachnida</taxon>
        <taxon>Acari</taxon>
        <taxon>Parasitiformes</taxon>
        <taxon>Ixodida</taxon>
        <taxon>Ixodoidea</taxon>
        <taxon>Ixodidae</taxon>
        <taxon>Ixodinae</taxon>
        <taxon>Ixodes</taxon>
    </lineage>
</organism>
<evidence type="ECO:0000313" key="3">
    <source>
        <dbReference type="EMBL" id="EEC16329.1"/>
    </source>
</evidence>